<sequence>MSQPSSYGTSSNSSLSSGVKQQQQQHITQSQTRVQNIDMLSYNSGNNNANNGSITVVAESGGNTFAISNNASTLDQTTSISNQNINTGAIPKEKSAKNTKQQQPRKPPPTIDTFWPNILQEVQTAVVDSKHQSLPLARIKKIMKLDENAKMIAAEAPTLFAKACEFFIQELTMRAWIHTDESKRRTLQRSDIAQAIANYDQFDFLIDIVPREDIKPPNHRRHHNESASSANNSGSSSNNNATSSNNSPAPMSTATMTTVTGEILNVSGLPMETATATALPTTAPITGNINQTQPTQMITTATATTNQATPQLQIIQQATHPQQHLQYFITLPGQQTGQAQLVHQLQLQQQQQHLNNGLAAGTPLTAASLNLVAQQPQQLILTAANPATAQAANVMQHQQQTALLQNIAQHQQQQQVQQQHHPQQVQLLQQVMLTPSGELTNMPIAINANQLNLLRLQMQQQQQHQQQQHHQQQVIIPTHLLTAQQLLQLQAQAQNQAQANTTAATTAHIVHHPAHITQQQQQQQHHHQNQQQNQHHSQTTTPTNNIYINSNTVATNQATANAAAASMVSTDRNMGSTFRNNC</sequence>
<protein>
    <recommendedName>
        <fullName evidence="9">Nuclear transcription factor Y subunit gamma</fullName>
    </recommendedName>
    <alternativeName>
        <fullName evidence="10">CAAT box DNA-binding protein subunit C</fullName>
    </alternativeName>
    <alternativeName>
        <fullName evidence="11">Nuclear transcription factor Y subunit C</fullName>
    </alternativeName>
</protein>
<keyword evidence="5" id="KW-0539">Nucleus</keyword>
<evidence type="ECO:0000256" key="12">
    <source>
        <dbReference type="SAM" id="MobiDB-lite"/>
    </source>
</evidence>
<evidence type="ECO:0000256" key="10">
    <source>
        <dbReference type="ARBA" id="ARBA00042333"/>
    </source>
</evidence>
<dbReference type="Gene3D" id="1.10.20.10">
    <property type="entry name" value="Histone, subunit A"/>
    <property type="match status" value="1"/>
</dbReference>
<dbReference type="EMBL" id="JRES01000819">
    <property type="protein sequence ID" value="KNC28118.1"/>
    <property type="molecule type" value="Genomic_DNA"/>
</dbReference>
<gene>
    <name evidence="14" type="ORF">FF38_04385</name>
</gene>
<feature type="compositionally biased region" description="Low complexity" evidence="12">
    <location>
        <begin position="517"/>
        <end position="546"/>
    </location>
</feature>
<feature type="compositionally biased region" description="Low complexity" evidence="12">
    <location>
        <begin position="226"/>
        <end position="253"/>
    </location>
</feature>
<name>A0A0L0C6S7_LUCCU</name>
<evidence type="ECO:0000256" key="3">
    <source>
        <dbReference type="ARBA" id="ARBA00023125"/>
    </source>
</evidence>
<dbReference type="Pfam" id="PF00808">
    <property type="entry name" value="CBFD_NFYB_HMF"/>
    <property type="match status" value="1"/>
</dbReference>
<keyword evidence="3" id="KW-0238">DNA-binding</keyword>
<dbReference type="GO" id="GO:0001228">
    <property type="term" value="F:DNA-binding transcription activator activity, RNA polymerase II-specific"/>
    <property type="evidence" value="ECO:0007669"/>
    <property type="project" value="TreeGrafter"/>
</dbReference>
<feature type="domain" description="Transcription factor CBF/NF-Y/archaeal histone" evidence="13">
    <location>
        <begin position="133"/>
        <end position="196"/>
    </location>
</feature>
<evidence type="ECO:0000313" key="15">
    <source>
        <dbReference type="Proteomes" id="UP000037069"/>
    </source>
</evidence>
<evidence type="ECO:0000256" key="1">
    <source>
        <dbReference type="ARBA" id="ARBA00004123"/>
    </source>
</evidence>
<comment type="caution">
    <text evidence="14">The sequence shown here is derived from an EMBL/GenBank/DDBJ whole genome shotgun (WGS) entry which is preliminary data.</text>
</comment>
<evidence type="ECO:0000259" key="13">
    <source>
        <dbReference type="Pfam" id="PF00808"/>
    </source>
</evidence>
<keyword evidence="2" id="KW-0805">Transcription regulation</keyword>
<organism evidence="14 15">
    <name type="scientific">Lucilia cuprina</name>
    <name type="common">Green bottle fly</name>
    <name type="synonym">Australian sheep blowfly</name>
    <dbReference type="NCBI Taxonomy" id="7375"/>
    <lineage>
        <taxon>Eukaryota</taxon>
        <taxon>Metazoa</taxon>
        <taxon>Ecdysozoa</taxon>
        <taxon>Arthropoda</taxon>
        <taxon>Hexapoda</taxon>
        <taxon>Insecta</taxon>
        <taxon>Pterygota</taxon>
        <taxon>Neoptera</taxon>
        <taxon>Endopterygota</taxon>
        <taxon>Diptera</taxon>
        <taxon>Brachycera</taxon>
        <taxon>Muscomorpha</taxon>
        <taxon>Oestroidea</taxon>
        <taxon>Calliphoridae</taxon>
        <taxon>Luciliinae</taxon>
        <taxon>Lucilia</taxon>
    </lineage>
</organism>
<comment type="subunit">
    <text evidence="7">Heterotrimeric transcription factor composed of three components, NF-YA, NF-YB and NF-YC. NF-YB and NF-YC must interact and dimerize for NF-YA association and DNA binding.</text>
</comment>
<dbReference type="GO" id="GO:0000978">
    <property type="term" value="F:RNA polymerase II cis-regulatory region sequence-specific DNA binding"/>
    <property type="evidence" value="ECO:0007669"/>
    <property type="project" value="TreeGrafter"/>
</dbReference>
<dbReference type="InterPro" id="IPR050568">
    <property type="entry name" value="Transcr_DNA_Rep_Reg"/>
</dbReference>
<dbReference type="PANTHER" id="PTHR10252:SF8">
    <property type="entry name" value="NUCLEAR TRANSCRIPTION FACTOR Y SUBUNIT GAMMA"/>
    <property type="match status" value="1"/>
</dbReference>
<evidence type="ECO:0000256" key="9">
    <source>
        <dbReference type="ARBA" id="ARBA00040590"/>
    </source>
</evidence>
<dbReference type="OrthoDB" id="1272441at2759"/>
<feature type="region of interest" description="Disordered" evidence="12">
    <location>
        <begin position="214"/>
        <end position="253"/>
    </location>
</feature>
<feature type="region of interest" description="Disordered" evidence="12">
    <location>
        <begin position="514"/>
        <end position="546"/>
    </location>
</feature>
<evidence type="ECO:0000256" key="4">
    <source>
        <dbReference type="ARBA" id="ARBA00023163"/>
    </source>
</evidence>
<keyword evidence="15" id="KW-1185">Reference proteome</keyword>
<comment type="function">
    <text evidence="6">Component of the sequence-specific heterotrimeric transcription factor (NF-Y) which specifically recognizes a 5'-CCAAT-3' box motif found in the promoters of its target genes. NF-Y can function as both an activator and a repressor, depending on its interacting cofactors.</text>
</comment>
<dbReference type="CDD" id="cd22908">
    <property type="entry name" value="HFD_NFYC-like"/>
    <property type="match status" value="1"/>
</dbReference>
<evidence type="ECO:0000256" key="7">
    <source>
        <dbReference type="ARBA" id="ARBA00025911"/>
    </source>
</evidence>
<dbReference type="Proteomes" id="UP000037069">
    <property type="component" value="Unassembled WGS sequence"/>
</dbReference>
<dbReference type="PANTHER" id="PTHR10252">
    <property type="entry name" value="HISTONE-LIKE TRANSCRIPTION FACTOR CCAAT-RELATED"/>
    <property type="match status" value="1"/>
</dbReference>
<keyword evidence="4" id="KW-0804">Transcription</keyword>
<evidence type="ECO:0000256" key="2">
    <source>
        <dbReference type="ARBA" id="ARBA00023015"/>
    </source>
</evidence>
<proteinExistence type="inferred from homology"/>
<dbReference type="FunFam" id="1.10.20.10:FF:000006">
    <property type="entry name" value="Nuclear transcription factor Y subunit gamma"/>
    <property type="match status" value="1"/>
</dbReference>
<dbReference type="SUPFAM" id="SSF47113">
    <property type="entry name" value="Histone-fold"/>
    <property type="match status" value="1"/>
</dbReference>
<dbReference type="GO" id="GO:0046982">
    <property type="term" value="F:protein heterodimerization activity"/>
    <property type="evidence" value="ECO:0007669"/>
    <property type="project" value="InterPro"/>
</dbReference>
<feature type="region of interest" description="Disordered" evidence="12">
    <location>
        <begin position="1"/>
        <end position="32"/>
    </location>
</feature>
<evidence type="ECO:0000256" key="5">
    <source>
        <dbReference type="ARBA" id="ARBA00023242"/>
    </source>
</evidence>
<accession>A0A0L0C6S7</accession>
<dbReference type="InterPro" id="IPR009072">
    <property type="entry name" value="Histone-fold"/>
</dbReference>
<evidence type="ECO:0000256" key="11">
    <source>
        <dbReference type="ARBA" id="ARBA00042663"/>
    </source>
</evidence>
<dbReference type="OMA" id="VQIIQQG"/>
<comment type="subcellular location">
    <subcellularLocation>
        <location evidence="1">Nucleus</location>
    </subcellularLocation>
</comment>
<evidence type="ECO:0000256" key="8">
    <source>
        <dbReference type="ARBA" id="ARBA00038129"/>
    </source>
</evidence>
<dbReference type="GO" id="GO:0016602">
    <property type="term" value="C:CCAAT-binding factor complex"/>
    <property type="evidence" value="ECO:0007669"/>
    <property type="project" value="TreeGrafter"/>
</dbReference>
<dbReference type="InterPro" id="IPR003958">
    <property type="entry name" value="CBFA_NFYB_domain"/>
</dbReference>
<dbReference type="STRING" id="7375.A0A0L0C6S7"/>
<feature type="region of interest" description="Disordered" evidence="12">
    <location>
        <begin position="84"/>
        <end position="110"/>
    </location>
</feature>
<evidence type="ECO:0000256" key="6">
    <source>
        <dbReference type="ARBA" id="ARBA00025263"/>
    </source>
</evidence>
<evidence type="ECO:0000313" key="14">
    <source>
        <dbReference type="EMBL" id="KNC28118.1"/>
    </source>
</evidence>
<dbReference type="AlphaFoldDB" id="A0A0L0C6S7"/>
<reference evidence="14 15" key="1">
    <citation type="journal article" date="2015" name="Nat. Commun.">
        <title>Lucilia cuprina genome unlocks parasitic fly biology to underpin future interventions.</title>
        <authorList>
            <person name="Anstead C.A."/>
            <person name="Korhonen P.K."/>
            <person name="Young N.D."/>
            <person name="Hall R.S."/>
            <person name="Jex A.R."/>
            <person name="Murali S.C."/>
            <person name="Hughes D.S."/>
            <person name="Lee S.F."/>
            <person name="Perry T."/>
            <person name="Stroehlein A.J."/>
            <person name="Ansell B.R."/>
            <person name="Breugelmans B."/>
            <person name="Hofmann A."/>
            <person name="Qu J."/>
            <person name="Dugan S."/>
            <person name="Lee S.L."/>
            <person name="Chao H."/>
            <person name="Dinh H."/>
            <person name="Han Y."/>
            <person name="Doddapaneni H.V."/>
            <person name="Worley K.C."/>
            <person name="Muzny D.M."/>
            <person name="Ioannidis P."/>
            <person name="Waterhouse R.M."/>
            <person name="Zdobnov E.M."/>
            <person name="James P.J."/>
            <person name="Bagnall N.H."/>
            <person name="Kotze A.C."/>
            <person name="Gibbs R.A."/>
            <person name="Richards S."/>
            <person name="Batterham P."/>
            <person name="Gasser R.B."/>
        </authorList>
    </citation>
    <scope>NUCLEOTIDE SEQUENCE [LARGE SCALE GENOMIC DNA]</scope>
    <source>
        <strain evidence="14 15">LS</strain>
        <tissue evidence="14">Full body</tissue>
    </source>
</reference>
<comment type="similarity">
    <text evidence="8">Belongs to the NFYC/HAP5 subunit family.</text>
</comment>